<dbReference type="InterPro" id="IPR029316">
    <property type="entry name" value="RFXAP_RFXANK-bd"/>
</dbReference>
<dbReference type="InterPro" id="IPR038308">
    <property type="entry name" value="RFXAP_C_sf"/>
</dbReference>
<evidence type="ECO:0000256" key="1">
    <source>
        <dbReference type="SAM" id="MobiDB-lite"/>
    </source>
</evidence>
<gene>
    <name evidence="3" type="ORF">KUTeg_025045</name>
</gene>
<name>A0ABQ9E2Y8_TEGGR</name>
<comment type="caution">
    <text evidence="3">The sequence shown here is derived from an EMBL/GenBank/DDBJ whole genome shotgun (WGS) entry which is preliminary data.</text>
</comment>
<dbReference type="EMBL" id="JARBDR010000923">
    <property type="protein sequence ID" value="KAJ8298514.1"/>
    <property type="molecule type" value="Genomic_DNA"/>
</dbReference>
<feature type="compositionally biased region" description="Low complexity" evidence="1">
    <location>
        <begin position="33"/>
        <end position="44"/>
    </location>
</feature>
<protein>
    <recommendedName>
        <fullName evidence="2">Regulatory factor X-associated protein RFXANK-binding domain-containing protein</fullName>
    </recommendedName>
</protein>
<evidence type="ECO:0000313" key="4">
    <source>
        <dbReference type="Proteomes" id="UP001217089"/>
    </source>
</evidence>
<organism evidence="3 4">
    <name type="scientific">Tegillarca granosa</name>
    <name type="common">Malaysian cockle</name>
    <name type="synonym">Anadara granosa</name>
    <dbReference type="NCBI Taxonomy" id="220873"/>
    <lineage>
        <taxon>Eukaryota</taxon>
        <taxon>Metazoa</taxon>
        <taxon>Spiralia</taxon>
        <taxon>Lophotrochozoa</taxon>
        <taxon>Mollusca</taxon>
        <taxon>Bivalvia</taxon>
        <taxon>Autobranchia</taxon>
        <taxon>Pteriomorphia</taxon>
        <taxon>Arcoida</taxon>
        <taxon>Arcoidea</taxon>
        <taxon>Arcidae</taxon>
        <taxon>Tegillarca</taxon>
    </lineage>
</organism>
<evidence type="ECO:0000259" key="2">
    <source>
        <dbReference type="Pfam" id="PF15289"/>
    </source>
</evidence>
<dbReference type="Proteomes" id="UP001217089">
    <property type="component" value="Unassembled WGS sequence"/>
</dbReference>
<sequence length="140" mass="15427">MNEAGSVDECQHTDMSVTGSSYTENVSTCTVAMTTSSNTTTSSRDYSKQRTKGDNSSNIKLESSSECQGLGADLGLTPSLLDEVLTEKKMGLLRSPEVMKFLQAQQAKLANEKSLAFSSFFKYRENRKILTKNFPISYLL</sequence>
<reference evidence="3 4" key="1">
    <citation type="submission" date="2022-12" db="EMBL/GenBank/DDBJ databases">
        <title>Chromosome-level genome of Tegillarca granosa.</title>
        <authorList>
            <person name="Kim J."/>
        </authorList>
    </citation>
    <scope>NUCLEOTIDE SEQUENCE [LARGE SCALE GENOMIC DNA]</scope>
    <source>
        <strain evidence="3">Teg-2019</strain>
        <tissue evidence="3">Adductor muscle</tissue>
    </source>
</reference>
<dbReference type="Gene3D" id="6.10.290.30">
    <property type="entry name" value="Regulatory factor X-associated C-terminal binding domain"/>
    <property type="match status" value="1"/>
</dbReference>
<proteinExistence type="predicted"/>
<feature type="domain" description="Regulatory factor X-associated protein RFXANK-binding" evidence="2">
    <location>
        <begin position="50"/>
        <end position="113"/>
    </location>
</feature>
<accession>A0ABQ9E2Y8</accession>
<evidence type="ECO:0000313" key="3">
    <source>
        <dbReference type="EMBL" id="KAJ8298514.1"/>
    </source>
</evidence>
<feature type="region of interest" description="Disordered" evidence="1">
    <location>
        <begin position="33"/>
        <end position="61"/>
    </location>
</feature>
<dbReference type="Pfam" id="PF15289">
    <property type="entry name" value="RFXA_RFXANK_bdg"/>
    <property type="match status" value="1"/>
</dbReference>
<keyword evidence="4" id="KW-1185">Reference proteome</keyword>